<dbReference type="EMBL" id="JABEQJ010000008">
    <property type="protein sequence ID" value="MBB2160136.1"/>
    <property type="molecule type" value="Genomic_DNA"/>
</dbReference>
<dbReference type="RefSeq" id="WP_182996995.1">
    <property type="nucleotide sequence ID" value="NZ_JABEQJ010000008.1"/>
</dbReference>
<feature type="transmembrane region" description="Helical" evidence="1">
    <location>
        <begin position="7"/>
        <end position="25"/>
    </location>
</feature>
<protein>
    <submittedName>
        <fullName evidence="2">DUF3311 domain-containing protein</fullName>
    </submittedName>
</protein>
<accession>A0A7W4NLR6</accession>
<keyword evidence="1" id="KW-1133">Transmembrane helix</keyword>
<dbReference type="Proteomes" id="UP000589085">
    <property type="component" value="Unassembled WGS sequence"/>
</dbReference>
<proteinExistence type="predicted"/>
<dbReference type="AlphaFoldDB" id="A0A7W4NLR6"/>
<evidence type="ECO:0000313" key="3">
    <source>
        <dbReference type="Proteomes" id="UP000589085"/>
    </source>
</evidence>
<keyword evidence="1" id="KW-0472">Membrane</keyword>
<keyword evidence="1" id="KW-0812">Transmembrane</keyword>
<gene>
    <name evidence="2" type="ORF">HLH48_08100</name>
</gene>
<comment type="caution">
    <text evidence="2">The sequence shown here is derived from an EMBL/GenBank/DDBJ whole genome shotgun (WGS) entry which is preliminary data.</text>
</comment>
<sequence length="67" mass="7415">MRDIWRGVLGIGVPFGAIVGLLPVLGASRMLIFGMPLVVCWLFGWFFLTALCMAVVWVVFDRGRDDG</sequence>
<name>A0A7W4NLR6_9PROT</name>
<evidence type="ECO:0000313" key="2">
    <source>
        <dbReference type="EMBL" id="MBB2160136.1"/>
    </source>
</evidence>
<organism evidence="2 3">
    <name type="scientific">Gluconacetobacter sacchari</name>
    <dbReference type="NCBI Taxonomy" id="92759"/>
    <lineage>
        <taxon>Bacteria</taxon>
        <taxon>Pseudomonadati</taxon>
        <taxon>Pseudomonadota</taxon>
        <taxon>Alphaproteobacteria</taxon>
        <taxon>Acetobacterales</taxon>
        <taxon>Acetobacteraceae</taxon>
        <taxon>Gluconacetobacter</taxon>
    </lineage>
</organism>
<evidence type="ECO:0000256" key="1">
    <source>
        <dbReference type="SAM" id="Phobius"/>
    </source>
</evidence>
<reference evidence="2 3" key="1">
    <citation type="submission" date="2020-04" db="EMBL/GenBank/DDBJ databases">
        <title>Description of novel Gluconacetobacter.</title>
        <authorList>
            <person name="Sombolestani A."/>
        </authorList>
    </citation>
    <scope>NUCLEOTIDE SEQUENCE [LARGE SCALE GENOMIC DNA]</scope>
    <source>
        <strain evidence="2 3">LMG 19747</strain>
    </source>
</reference>
<feature type="transmembrane region" description="Helical" evidence="1">
    <location>
        <begin position="31"/>
        <end position="60"/>
    </location>
</feature>